<accession>A0A3S0A837</accession>
<dbReference type="Pfam" id="PF05685">
    <property type="entry name" value="Uma2"/>
    <property type="match status" value="1"/>
</dbReference>
<dbReference type="PANTHER" id="PTHR34107:SF4">
    <property type="entry name" value="SLL1222 PROTEIN"/>
    <property type="match status" value="1"/>
</dbReference>
<dbReference type="Gene3D" id="3.90.1570.10">
    <property type="entry name" value="tt1808, chain A"/>
    <property type="match status" value="1"/>
</dbReference>
<dbReference type="InterPro" id="IPR008538">
    <property type="entry name" value="Uma2"/>
</dbReference>
<keyword evidence="3" id="KW-1185">Reference proteome</keyword>
<dbReference type="AlphaFoldDB" id="A0A3S0A837"/>
<keyword evidence="2" id="KW-0378">Hydrolase</keyword>
<keyword evidence="2" id="KW-0540">Nuclease</keyword>
<dbReference type="InterPro" id="IPR011335">
    <property type="entry name" value="Restrct_endonuc-II-like"/>
</dbReference>
<dbReference type="EMBL" id="RWKW01000043">
    <property type="protein sequence ID" value="RST85990.1"/>
    <property type="molecule type" value="Genomic_DNA"/>
</dbReference>
<comment type="caution">
    <text evidence="2">The sequence shown here is derived from an EMBL/GenBank/DDBJ whole genome shotgun (WGS) entry which is preliminary data.</text>
</comment>
<sequence>MSASATDEKRPATYADLEAVPEHLVAEIIDGVLRTHPRPSPRHGASAFSLGGVLTGPFQKGAGGPGGWVFFIEPEVKFEDDILVPDLVGWRRERLMSYPEKNYFTIAPDWVCEVLSGSTERRDRTVKMRIYAKAGIPHLWLIDPRLQILEAFENNGGRWTKVGDWNSADDVRAPPFDAITFPLADLWPLDPPLGLNEDPTPYYAGDR</sequence>
<dbReference type="InterPro" id="IPR012296">
    <property type="entry name" value="Nuclease_put_TT1808"/>
</dbReference>
<protein>
    <submittedName>
        <fullName evidence="2">Uma2 family endonuclease</fullName>
    </submittedName>
</protein>
<keyword evidence="2" id="KW-0255">Endonuclease</keyword>
<feature type="domain" description="Putative restriction endonuclease" evidence="1">
    <location>
        <begin position="13"/>
        <end position="164"/>
    </location>
</feature>
<gene>
    <name evidence="2" type="ORF">EJC49_12555</name>
</gene>
<proteinExistence type="predicted"/>
<dbReference type="CDD" id="cd06260">
    <property type="entry name" value="DUF820-like"/>
    <property type="match status" value="1"/>
</dbReference>
<dbReference type="OrthoDB" id="461333at2"/>
<dbReference type="GO" id="GO:0004519">
    <property type="term" value="F:endonuclease activity"/>
    <property type="evidence" value="ECO:0007669"/>
    <property type="project" value="UniProtKB-KW"/>
</dbReference>
<dbReference type="PANTHER" id="PTHR34107">
    <property type="entry name" value="SLL0198 PROTEIN-RELATED"/>
    <property type="match status" value="1"/>
</dbReference>
<dbReference type="SUPFAM" id="SSF52980">
    <property type="entry name" value="Restriction endonuclease-like"/>
    <property type="match status" value="1"/>
</dbReference>
<name>A0A3S0A837_9HYPH</name>
<evidence type="ECO:0000259" key="1">
    <source>
        <dbReference type="Pfam" id="PF05685"/>
    </source>
</evidence>
<evidence type="ECO:0000313" key="3">
    <source>
        <dbReference type="Proteomes" id="UP000278398"/>
    </source>
</evidence>
<dbReference type="RefSeq" id="WP_126700278.1">
    <property type="nucleotide sequence ID" value="NZ_RWKW01000043.1"/>
</dbReference>
<organism evidence="2 3">
    <name type="scientific">Aquibium carbonis</name>
    <dbReference type="NCBI Taxonomy" id="2495581"/>
    <lineage>
        <taxon>Bacteria</taxon>
        <taxon>Pseudomonadati</taxon>
        <taxon>Pseudomonadota</taxon>
        <taxon>Alphaproteobacteria</taxon>
        <taxon>Hyphomicrobiales</taxon>
        <taxon>Phyllobacteriaceae</taxon>
        <taxon>Aquibium</taxon>
    </lineage>
</organism>
<evidence type="ECO:0000313" key="2">
    <source>
        <dbReference type="EMBL" id="RST85990.1"/>
    </source>
</evidence>
<dbReference type="Proteomes" id="UP000278398">
    <property type="component" value="Unassembled WGS sequence"/>
</dbReference>
<reference evidence="2 3" key="1">
    <citation type="submission" date="2018-12" db="EMBL/GenBank/DDBJ databases">
        <title>Mesorhizobium carbonis sp. nov., isolated from coal mine water.</title>
        <authorList>
            <person name="Xin W."/>
            <person name="Xu Z."/>
            <person name="Xiang F."/>
            <person name="Zhang J."/>
            <person name="Xi L."/>
            <person name="Liu J."/>
        </authorList>
    </citation>
    <scope>NUCLEOTIDE SEQUENCE [LARGE SCALE GENOMIC DNA]</scope>
    <source>
        <strain evidence="2 3">B2.3</strain>
    </source>
</reference>